<keyword evidence="3" id="KW-0732">Signal</keyword>
<feature type="signal peptide" evidence="3">
    <location>
        <begin position="1"/>
        <end position="36"/>
    </location>
</feature>
<keyword evidence="2" id="KW-0812">Transmembrane</keyword>
<feature type="compositionally biased region" description="Basic and acidic residues" evidence="1">
    <location>
        <begin position="221"/>
        <end position="239"/>
    </location>
</feature>
<feature type="region of interest" description="Disordered" evidence="1">
    <location>
        <begin position="41"/>
        <end position="102"/>
    </location>
</feature>
<dbReference type="AlphaFoldDB" id="A0A6A5VLG0"/>
<accession>A0A6A5VLG0</accession>
<keyword evidence="2" id="KW-1133">Transmembrane helix</keyword>
<dbReference type="EMBL" id="ML976663">
    <property type="protein sequence ID" value="KAF1977299.1"/>
    <property type="molecule type" value="Genomic_DNA"/>
</dbReference>
<dbReference type="Proteomes" id="UP000800036">
    <property type="component" value="Unassembled WGS sequence"/>
</dbReference>
<feature type="region of interest" description="Disordered" evidence="1">
    <location>
        <begin position="185"/>
        <end position="282"/>
    </location>
</feature>
<gene>
    <name evidence="4" type="ORF">BU23DRAFT_293723</name>
</gene>
<feature type="transmembrane region" description="Helical" evidence="2">
    <location>
        <begin position="113"/>
        <end position="132"/>
    </location>
</feature>
<keyword evidence="5" id="KW-1185">Reference proteome</keyword>
<keyword evidence="2" id="KW-0472">Membrane</keyword>
<feature type="compositionally biased region" description="Low complexity" evidence="1">
    <location>
        <begin position="69"/>
        <end position="92"/>
    </location>
</feature>
<reference evidence="4" key="1">
    <citation type="journal article" date="2020" name="Stud. Mycol.">
        <title>101 Dothideomycetes genomes: a test case for predicting lifestyles and emergence of pathogens.</title>
        <authorList>
            <person name="Haridas S."/>
            <person name="Albert R."/>
            <person name="Binder M."/>
            <person name="Bloem J."/>
            <person name="Labutti K."/>
            <person name="Salamov A."/>
            <person name="Andreopoulos B."/>
            <person name="Baker S."/>
            <person name="Barry K."/>
            <person name="Bills G."/>
            <person name="Bluhm B."/>
            <person name="Cannon C."/>
            <person name="Castanera R."/>
            <person name="Culley D."/>
            <person name="Daum C."/>
            <person name="Ezra D."/>
            <person name="Gonzalez J."/>
            <person name="Henrissat B."/>
            <person name="Kuo A."/>
            <person name="Liang C."/>
            <person name="Lipzen A."/>
            <person name="Lutzoni F."/>
            <person name="Magnuson J."/>
            <person name="Mondo S."/>
            <person name="Nolan M."/>
            <person name="Ohm R."/>
            <person name="Pangilinan J."/>
            <person name="Park H.-J."/>
            <person name="Ramirez L."/>
            <person name="Alfaro M."/>
            <person name="Sun H."/>
            <person name="Tritt A."/>
            <person name="Yoshinaga Y."/>
            <person name="Zwiers L.-H."/>
            <person name="Turgeon B."/>
            <person name="Goodwin S."/>
            <person name="Spatafora J."/>
            <person name="Crous P."/>
            <person name="Grigoriev I."/>
        </authorList>
    </citation>
    <scope>NUCLEOTIDE SEQUENCE</scope>
    <source>
        <strain evidence="4">CBS 107.79</strain>
    </source>
</reference>
<evidence type="ECO:0000256" key="1">
    <source>
        <dbReference type="SAM" id="MobiDB-lite"/>
    </source>
</evidence>
<evidence type="ECO:0000256" key="3">
    <source>
        <dbReference type="SAM" id="SignalP"/>
    </source>
</evidence>
<feature type="compositionally biased region" description="Polar residues" evidence="1">
    <location>
        <begin position="41"/>
        <end position="68"/>
    </location>
</feature>
<sequence>MHYGHSRMPFNLIVAMISLPAPLLSLIALLPMTTVAQSTTSSLTSEATISTSTSRSQFSPTRSMTTSFTSSIVSNTTTPSSSSPTDSGTPPTNDILPGSSLPDQDPNERVFHYYWLILALFGVFVATFLWWINRRRRKRKEQMRLSGQNALARDMEGWINTRRWFHGAWRPNQTRAFLRREEGLNEHGEAPPPYQAKDDVTVTQGPPQDPASGLSIPLRTLSRDEVDAGRPPDYRDMTSRGKASTIRPGTATSHGGAADSAPRSSIRNLIPEHSAQEGHTRD</sequence>
<protein>
    <submittedName>
        <fullName evidence="4">Uncharacterized protein</fullName>
    </submittedName>
</protein>
<proteinExistence type="predicted"/>
<evidence type="ECO:0000313" key="5">
    <source>
        <dbReference type="Proteomes" id="UP000800036"/>
    </source>
</evidence>
<name>A0A6A5VLG0_9PLEO</name>
<dbReference type="OrthoDB" id="4775599at2759"/>
<organism evidence="4 5">
    <name type="scientific">Bimuria novae-zelandiae CBS 107.79</name>
    <dbReference type="NCBI Taxonomy" id="1447943"/>
    <lineage>
        <taxon>Eukaryota</taxon>
        <taxon>Fungi</taxon>
        <taxon>Dikarya</taxon>
        <taxon>Ascomycota</taxon>
        <taxon>Pezizomycotina</taxon>
        <taxon>Dothideomycetes</taxon>
        <taxon>Pleosporomycetidae</taxon>
        <taxon>Pleosporales</taxon>
        <taxon>Massarineae</taxon>
        <taxon>Didymosphaeriaceae</taxon>
        <taxon>Bimuria</taxon>
    </lineage>
</organism>
<feature type="chain" id="PRO_5025673167" evidence="3">
    <location>
        <begin position="37"/>
        <end position="282"/>
    </location>
</feature>
<evidence type="ECO:0000313" key="4">
    <source>
        <dbReference type="EMBL" id="KAF1977299.1"/>
    </source>
</evidence>
<evidence type="ECO:0000256" key="2">
    <source>
        <dbReference type="SAM" id="Phobius"/>
    </source>
</evidence>